<protein>
    <submittedName>
        <fullName evidence="1">Uncharacterized protein</fullName>
    </submittedName>
</protein>
<keyword evidence="2" id="KW-1185">Reference proteome</keyword>
<accession>A0ACB8TJW7</accession>
<dbReference type="Proteomes" id="UP000814140">
    <property type="component" value="Unassembled WGS sequence"/>
</dbReference>
<organism evidence="1 2">
    <name type="scientific">Artomyces pyxidatus</name>
    <dbReference type="NCBI Taxonomy" id="48021"/>
    <lineage>
        <taxon>Eukaryota</taxon>
        <taxon>Fungi</taxon>
        <taxon>Dikarya</taxon>
        <taxon>Basidiomycota</taxon>
        <taxon>Agaricomycotina</taxon>
        <taxon>Agaricomycetes</taxon>
        <taxon>Russulales</taxon>
        <taxon>Auriscalpiaceae</taxon>
        <taxon>Artomyces</taxon>
    </lineage>
</organism>
<evidence type="ECO:0000313" key="2">
    <source>
        <dbReference type="Proteomes" id="UP000814140"/>
    </source>
</evidence>
<sequence length="586" mass="64816">MATPLSPSAAAAASESAHLHFIKHRGEQEYPKQVWYLTLSALAVATLVNLSSIAWAFYRVHVRGRDSSTTTAPQTRRFSIWNIPAAILTGMRIVALRWNIRLGRTYTMSLMEVFVTLIYLSALLIWEFVHTNNLDPDFWSNKAAHIAAAQLPLLPALSSKNNVIGWLTGIGHEKLIVLHRVAARCILVLIWVHLWGRFDIGFTGVDDIANFGWQQLGLTAGTTYTLAIVLSIRPIRQYSYEAFYFTHVVLVFVFILTAYLHASNPGFGYYVWPTWVVWGFDRLIRLARALILNVFYKPAHAEGTLSLVTPDSLRLTLTRRVPFGWRPGQHVFLAFPSVATVPFEAHPFTIANVSASGEQELAFFIRAREGLTQRLVERVAGAEKEGVKVPVLVDGPYGLPPNLAPYSTAIFVAGGTGVSYTLPLMLDLVKRAREGSSLTKRILFVWVVRNEEHIDWLSTSLADAQASASTTSSLSLDTQIFVTRKREADVATDDVPYSSQGRSTPPEKSAEAAELGGLTPVYRRPEVRELLHSELQTAEGPVSVDVSGPPLMIKDIRSALAKVGPAVLDVLRGGPTVHFHAENFTL</sequence>
<evidence type="ECO:0000313" key="1">
    <source>
        <dbReference type="EMBL" id="KAI0068676.1"/>
    </source>
</evidence>
<comment type="caution">
    <text evidence="1">The sequence shown here is derived from an EMBL/GenBank/DDBJ whole genome shotgun (WGS) entry which is preliminary data.</text>
</comment>
<dbReference type="EMBL" id="MU277187">
    <property type="protein sequence ID" value="KAI0068676.1"/>
    <property type="molecule type" value="Genomic_DNA"/>
</dbReference>
<gene>
    <name evidence="1" type="ORF">BV25DRAFT_1910436</name>
</gene>
<name>A0ACB8TJW7_9AGAM</name>
<proteinExistence type="predicted"/>
<reference evidence="1" key="2">
    <citation type="journal article" date="2022" name="New Phytol.">
        <title>Evolutionary transition to the ectomycorrhizal habit in the genomes of a hyperdiverse lineage of mushroom-forming fungi.</title>
        <authorList>
            <person name="Looney B."/>
            <person name="Miyauchi S."/>
            <person name="Morin E."/>
            <person name="Drula E."/>
            <person name="Courty P.E."/>
            <person name="Kohler A."/>
            <person name="Kuo A."/>
            <person name="LaButti K."/>
            <person name="Pangilinan J."/>
            <person name="Lipzen A."/>
            <person name="Riley R."/>
            <person name="Andreopoulos W."/>
            <person name="He G."/>
            <person name="Johnson J."/>
            <person name="Nolan M."/>
            <person name="Tritt A."/>
            <person name="Barry K.W."/>
            <person name="Grigoriev I.V."/>
            <person name="Nagy L.G."/>
            <person name="Hibbett D."/>
            <person name="Henrissat B."/>
            <person name="Matheny P.B."/>
            <person name="Labbe J."/>
            <person name="Martin F.M."/>
        </authorList>
    </citation>
    <scope>NUCLEOTIDE SEQUENCE</scope>
    <source>
        <strain evidence="1">HHB10654</strain>
    </source>
</reference>
<reference evidence="1" key="1">
    <citation type="submission" date="2021-03" db="EMBL/GenBank/DDBJ databases">
        <authorList>
            <consortium name="DOE Joint Genome Institute"/>
            <person name="Ahrendt S."/>
            <person name="Looney B.P."/>
            <person name="Miyauchi S."/>
            <person name="Morin E."/>
            <person name="Drula E."/>
            <person name="Courty P.E."/>
            <person name="Chicoki N."/>
            <person name="Fauchery L."/>
            <person name="Kohler A."/>
            <person name="Kuo A."/>
            <person name="Labutti K."/>
            <person name="Pangilinan J."/>
            <person name="Lipzen A."/>
            <person name="Riley R."/>
            <person name="Andreopoulos W."/>
            <person name="He G."/>
            <person name="Johnson J."/>
            <person name="Barry K.W."/>
            <person name="Grigoriev I.V."/>
            <person name="Nagy L."/>
            <person name="Hibbett D."/>
            <person name="Henrissat B."/>
            <person name="Matheny P.B."/>
            <person name="Labbe J."/>
            <person name="Martin F."/>
        </authorList>
    </citation>
    <scope>NUCLEOTIDE SEQUENCE</scope>
    <source>
        <strain evidence="1">HHB10654</strain>
    </source>
</reference>